<dbReference type="EMBL" id="CH479226">
    <property type="protein sequence ID" value="EDW35253.1"/>
    <property type="molecule type" value="Genomic_DNA"/>
</dbReference>
<organism evidence="3">
    <name type="scientific">Drosophila persimilis</name>
    <name type="common">Fruit fly</name>
    <dbReference type="NCBI Taxonomy" id="7234"/>
    <lineage>
        <taxon>Eukaryota</taxon>
        <taxon>Metazoa</taxon>
        <taxon>Ecdysozoa</taxon>
        <taxon>Arthropoda</taxon>
        <taxon>Hexapoda</taxon>
        <taxon>Insecta</taxon>
        <taxon>Pterygota</taxon>
        <taxon>Neoptera</taxon>
        <taxon>Endopterygota</taxon>
        <taxon>Diptera</taxon>
        <taxon>Brachycera</taxon>
        <taxon>Muscomorpha</taxon>
        <taxon>Ephydroidea</taxon>
        <taxon>Drosophilidae</taxon>
        <taxon>Drosophila</taxon>
        <taxon>Sophophora</taxon>
    </lineage>
</organism>
<feature type="region of interest" description="Disordered" evidence="1">
    <location>
        <begin position="1"/>
        <end position="74"/>
    </location>
</feature>
<name>B4H938_DROPE</name>
<evidence type="ECO:0000256" key="1">
    <source>
        <dbReference type="SAM" id="MobiDB-lite"/>
    </source>
</evidence>
<dbReference type="AlphaFoldDB" id="B4H938"/>
<accession>B4H938</accession>
<feature type="compositionally biased region" description="Low complexity" evidence="1">
    <location>
        <begin position="58"/>
        <end position="68"/>
    </location>
</feature>
<feature type="compositionally biased region" description="Polar residues" evidence="1">
    <location>
        <begin position="1"/>
        <end position="36"/>
    </location>
</feature>
<evidence type="ECO:0000313" key="2">
    <source>
        <dbReference type="EMBL" id="EDW35253.1"/>
    </source>
</evidence>
<dbReference type="Proteomes" id="UP000008744">
    <property type="component" value="Unassembled WGS sequence"/>
</dbReference>
<dbReference type="HOGENOM" id="CLU_2690442_0_0_1"/>
<reference evidence="2 3" key="1">
    <citation type="journal article" date="2007" name="Nature">
        <title>Evolution of genes and genomes on the Drosophila phylogeny.</title>
        <authorList>
            <consortium name="Drosophila 12 Genomes Consortium"/>
            <person name="Clark A.G."/>
            <person name="Eisen M.B."/>
            <person name="Smith D.R."/>
            <person name="Bergman C.M."/>
            <person name="Oliver B."/>
            <person name="Markow T.A."/>
            <person name="Kaufman T.C."/>
            <person name="Kellis M."/>
            <person name="Gelbart W."/>
            <person name="Iyer V.N."/>
            <person name="Pollard D.A."/>
            <person name="Sackton T.B."/>
            <person name="Larracuente A.M."/>
            <person name="Singh N.D."/>
            <person name="Abad J.P."/>
            <person name="Abt D.N."/>
            <person name="Adryan B."/>
            <person name="Aguade M."/>
            <person name="Akashi H."/>
            <person name="Anderson W.W."/>
            <person name="Aquadro C.F."/>
            <person name="Ardell D.H."/>
            <person name="Arguello R."/>
            <person name="Artieri C.G."/>
            <person name="Barbash D.A."/>
            <person name="Barker D."/>
            <person name="Barsanti P."/>
            <person name="Batterham P."/>
            <person name="Batzoglou S."/>
            <person name="Begun D."/>
            <person name="Bhutkar A."/>
            <person name="Blanco E."/>
            <person name="Bosak S.A."/>
            <person name="Bradley R.K."/>
            <person name="Brand A.D."/>
            <person name="Brent M.R."/>
            <person name="Brooks A.N."/>
            <person name="Brown R.H."/>
            <person name="Butlin R.K."/>
            <person name="Caggese C."/>
            <person name="Calvi B.R."/>
            <person name="Bernardo de Carvalho A."/>
            <person name="Caspi A."/>
            <person name="Castrezana S."/>
            <person name="Celniker S.E."/>
            <person name="Chang J.L."/>
            <person name="Chapple C."/>
            <person name="Chatterji S."/>
            <person name="Chinwalla A."/>
            <person name="Civetta A."/>
            <person name="Clifton S.W."/>
            <person name="Comeron J.M."/>
            <person name="Costello J.C."/>
            <person name="Coyne J.A."/>
            <person name="Daub J."/>
            <person name="David R.G."/>
            <person name="Delcher A.L."/>
            <person name="Delehaunty K."/>
            <person name="Do C.B."/>
            <person name="Ebling H."/>
            <person name="Edwards K."/>
            <person name="Eickbush T."/>
            <person name="Evans J.D."/>
            <person name="Filipski A."/>
            <person name="Findeiss S."/>
            <person name="Freyhult E."/>
            <person name="Fulton L."/>
            <person name="Fulton R."/>
            <person name="Garcia A.C."/>
            <person name="Gardiner A."/>
            <person name="Garfield D.A."/>
            <person name="Garvin B.E."/>
            <person name="Gibson G."/>
            <person name="Gilbert D."/>
            <person name="Gnerre S."/>
            <person name="Godfrey J."/>
            <person name="Good R."/>
            <person name="Gotea V."/>
            <person name="Gravely B."/>
            <person name="Greenberg A.J."/>
            <person name="Griffiths-Jones S."/>
            <person name="Gross S."/>
            <person name="Guigo R."/>
            <person name="Gustafson E.A."/>
            <person name="Haerty W."/>
            <person name="Hahn M.W."/>
            <person name="Halligan D.L."/>
            <person name="Halpern A.L."/>
            <person name="Halter G.M."/>
            <person name="Han M.V."/>
            <person name="Heger A."/>
            <person name="Hillier L."/>
            <person name="Hinrichs A.S."/>
            <person name="Holmes I."/>
            <person name="Hoskins R.A."/>
            <person name="Hubisz M.J."/>
            <person name="Hultmark D."/>
            <person name="Huntley M.A."/>
            <person name="Jaffe D.B."/>
            <person name="Jagadeeshan S."/>
            <person name="Jeck W.R."/>
            <person name="Johnson J."/>
            <person name="Jones C.D."/>
            <person name="Jordan W.C."/>
            <person name="Karpen G.H."/>
            <person name="Kataoka E."/>
            <person name="Keightley P.D."/>
            <person name="Kheradpour P."/>
            <person name="Kirkness E.F."/>
            <person name="Koerich L.B."/>
            <person name="Kristiansen K."/>
            <person name="Kudrna D."/>
            <person name="Kulathinal R.J."/>
            <person name="Kumar S."/>
            <person name="Kwok R."/>
            <person name="Lander E."/>
            <person name="Langley C.H."/>
            <person name="Lapoint R."/>
            <person name="Lazzaro B.P."/>
            <person name="Lee S.J."/>
            <person name="Levesque L."/>
            <person name="Li R."/>
            <person name="Lin C.F."/>
            <person name="Lin M.F."/>
            <person name="Lindblad-Toh K."/>
            <person name="Llopart A."/>
            <person name="Long M."/>
            <person name="Low L."/>
            <person name="Lozovsky E."/>
            <person name="Lu J."/>
            <person name="Luo M."/>
            <person name="Machado C.A."/>
            <person name="Makalowski W."/>
            <person name="Marzo M."/>
            <person name="Matsuda M."/>
            <person name="Matzkin L."/>
            <person name="McAllister B."/>
            <person name="McBride C.S."/>
            <person name="McKernan B."/>
            <person name="McKernan K."/>
            <person name="Mendez-Lago M."/>
            <person name="Minx P."/>
            <person name="Mollenhauer M.U."/>
            <person name="Montooth K."/>
            <person name="Mount S.M."/>
            <person name="Mu X."/>
            <person name="Myers E."/>
            <person name="Negre B."/>
            <person name="Newfeld S."/>
            <person name="Nielsen R."/>
            <person name="Noor M.A."/>
            <person name="O'Grady P."/>
            <person name="Pachter L."/>
            <person name="Papaceit M."/>
            <person name="Parisi M.J."/>
            <person name="Parisi M."/>
            <person name="Parts L."/>
            <person name="Pedersen J.S."/>
            <person name="Pesole G."/>
            <person name="Phillippy A.M."/>
            <person name="Ponting C.P."/>
            <person name="Pop M."/>
            <person name="Porcelli D."/>
            <person name="Powell J.R."/>
            <person name="Prohaska S."/>
            <person name="Pruitt K."/>
            <person name="Puig M."/>
            <person name="Quesneville H."/>
            <person name="Ram K.R."/>
            <person name="Rand D."/>
            <person name="Rasmussen M.D."/>
            <person name="Reed L.K."/>
            <person name="Reenan R."/>
            <person name="Reily A."/>
            <person name="Remington K.A."/>
            <person name="Rieger T.T."/>
            <person name="Ritchie M.G."/>
            <person name="Robin C."/>
            <person name="Rogers Y.H."/>
            <person name="Rohde C."/>
            <person name="Rozas J."/>
            <person name="Rubenfield M.J."/>
            <person name="Ruiz A."/>
            <person name="Russo S."/>
            <person name="Salzberg S.L."/>
            <person name="Sanchez-Gracia A."/>
            <person name="Saranga D.J."/>
            <person name="Sato H."/>
            <person name="Schaeffer S.W."/>
            <person name="Schatz M.C."/>
            <person name="Schlenke T."/>
            <person name="Schwartz R."/>
            <person name="Segarra C."/>
            <person name="Singh R.S."/>
            <person name="Sirot L."/>
            <person name="Sirota M."/>
            <person name="Sisneros N.B."/>
            <person name="Smith C.D."/>
            <person name="Smith T.F."/>
            <person name="Spieth J."/>
            <person name="Stage D.E."/>
            <person name="Stark A."/>
            <person name="Stephan W."/>
            <person name="Strausberg R.L."/>
            <person name="Strempel S."/>
            <person name="Sturgill D."/>
            <person name="Sutton G."/>
            <person name="Sutton G.G."/>
            <person name="Tao W."/>
            <person name="Teichmann S."/>
            <person name="Tobari Y.N."/>
            <person name="Tomimura Y."/>
            <person name="Tsolas J.M."/>
            <person name="Valente V.L."/>
            <person name="Venter E."/>
            <person name="Venter J.C."/>
            <person name="Vicario S."/>
            <person name="Vieira F.G."/>
            <person name="Vilella A.J."/>
            <person name="Villasante A."/>
            <person name="Walenz B."/>
            <person name="Wang J."/>
            <person name="Wasserman M."/>
            <person name="Watts T."/>
            <person name="Wilson D."/>
            <person name="Wilson R.K."/>
            <person name="Wing R.A."/>
            <person name="Wolfner M.F."/>
            <person name="Wong A."/>
            <person name="Wong G.K."/>
            <person name="Wu C.I."/>
            <person name="Wu G."/>
            <person name="Yamamoto D."/>
            <person name="Yang H.P."/>
            <person name="Yang S.P."/>
            <person name="Yorke J.A."/>
            <person name="Yoshida K."/>
            <person name="Zdobnov E."/>
            <person name="Zhang P."/>
            <person name="Zhang Y."/>
            <person name="Zimin A.V."/>
            <person name="Baldwin J."/>
            <person name="Abdouelleil A."/>
            <person name="Abdulkadir J."/>
            <person name="Abebe A."/>
            <person name="Abera B."/>
            <person name="Abreu J."/>
            <person name="Acer S.C."/>
            <person name="Aftuck L."/>
            <person name="Alexander A."/>
            <person name="An P."/>
            <person name="Anderson E."/>
            <person name="Anderson S."/>
            <person name="Arachi H."/>
            <person name="Azer M."/>
            <person name="Bachantsang P."/>
            <person name="Barry A."/>
            <person name="Bayul T."/>
            <person name="Berlin A."/>
            <person name="Bessette D."/>
            <person name="Bloom T."/>
            <person name="Blye J."/>
            <person name="Boguslavskiy L."/>
            <person name="Bonnet C."/>
            <person name="Boukhgalter B."/>
            <person name="Bourzgui I."/>
            <person name="Brown A."/>
            <person name="Cahill P."/>
            <person name="Channer S."/>
            <person name="Cheshatsang Y."/>
            <person name="Chuda L."/>
            <person name="Citroen M."/>
            <person name="Collymore A."/>
            <person name="Cooke P."/>
            <person name="Costello M."/>
            <person name="D'Aco K."/>
            <person name="Daza R."/>
            <person name="De Haan G."/>
            <person name="DeGray S."/>
            <person name="DeMaso C."/>
            <person name="Dhargay N."/>
            <person name="Dooley K."/>
            <person name="Dooley E."/>
            <person name="Doricent M."/>
            <person name="Dorje P."/>
            <person name="Dorjee K."/>
            <person name="Dupes A."/>
            <person name="Elong R."/>
            <person name="Falk J."/>
            <person name="Farina A."/>
            <person name="Faro S."/>
            <person name="Ferguson D."/>
            <person name="Fisher S."/>
            <person name="Foley C.D."/>
            <person name="Franke A."/>
            <person name="Friedrich D."/>
            <person name="Gadbois L."/>
            <person name="Gearin G."/>
            <person name="Gearin C.R."/>
            <person name="Giannoukos G."/>
            <person name="Goode T."/>
            <person name="Graham J."/>
            <person name="Grandbois E."/>
            <person name="Grewal S."/>
            <person name="Gyaltsen K."/>
            <person name="Hafez N."/>
            <person name="Hagos B."/>
            <person name="Hall J."/>
            <person name="Henson C."/>
            <person name="Hollinger A."/>
            <person name="Honan T."/>
            <person name="Huard M.D."/>
            <person name="Hughes L."/>
            <person name="Hurhula B."/>
            <person name="Husby M.E."/>
            <person name="Kamat A."/>
            <person name="Kanga B."/>
            <person name="Kashin S."/>
            <person name="Khazanovich D."/>
            <person name="Kisner P."/>
            <person name="Lance K."/>
            <person name="Lara M."/>
            <person name="Lee W."/>
            <person name="Lennon N."/>
            <person name="Letendre F."/>
            <person name="LeVine R."/>
            <person name="Lipovsky A."/>
            <person name="Liu X."/>
            <person name="Liu J."/>
            <person name="Liu S."/>
            <person name="Lokyitsang T."/>
            <person name="Lokyitsang Y."/>
            <person name="Lubonja R."/>
            <person name="Lui A."/>
            <person name="MacDonald P."/>
            <person name="Magnisalis V."/>
            <person name="Maru K."/>
            <person name="Matthews C."/>
            <person name="McCusker W."/>
            <person name="McDonough S."/>
            <person name="Mehta T."/>
            <person name="Meldrim J."/>
            <person name="Meneus L."/>
            <person name="Mihai O."/>
            <person name="Mihalev A."/>
            <person name="Mihova T."/>
            <person name="Mittelman R."/>
            <person name="Mlenga V."/>
            <person name="Montmayeur A."/>
            <person name="Mulrain L."/>
            <person name="Navidi A."/>
            <person name="Naylor J."/>
            <person name="Negash T."/>
            <person name="Nguyen T."/>
            <person name="Nguyen N."/>
            <person name="Nicol R."/>
            <person name="Norbu C."/>
            <person name="Norbu N."/>
            <person name="Novod N."/>
            <person name="O'Neill B."/>
            <person name="Osman S."/>
            <person name="Markiewicz E."/>
            <person name="Oyono O.L."/>
            <person name="Patti C."/>
            <person name="Phunkhang P."/>
            <person name="Pierre F."/>
            <person name="Priest M."/>
            <person name="Raghuraman S."/>
            <person name="Rege F."/>
            <person name="Reyes R."/>
            <person name="Rise C."/>
            <person name="Rogov P."/>
            <person name="Ross K."/>
            <person name="Ryan E."/>
            <person name="Settipalli S."/>
            <person name="Shea T."/>
            <person name="Sherpa N."/>
            <person name="Shi L."/>
            <person name="Shih D."/>
            <person name="Sparrow T."/>
            <person name="Spaulding J."/>
            <person name="Stalker J."/>
            <person name="Stange-Thomann N."/>
            <person name="Stavropoulos S."/>
            <person name="Stone C."/>
            <person name="Strader C."/>
            <person name="Tesfaye S."/>
            <person name="Thomson T."/>
            <person name="Thoulutsang Y."/>
            <person name="Thoulutsang D."/>
            <person name="Topham K."/>
            <person name="Topping I."/>
            <person name="Tsamla T."/>
            <person name="Vassiliev H."/>
            <person name="Vo A."/>
            <person name="Wangchuk T."/>
            <person name="Wangdi T."/>
            <person name="Weiand M."/>
            <person name="Wilkinson J."/>
            <person name="Wilson A."/>
            <person name="Yadav S."/>
            <person name="Young G."/>
            <person name="Yu Q."/>
            <person name="Zembek L."/>
            <person name="Zhong D."/>
            <person name="Zimmer A."/>
            <person name="Zwirko Z."/>
            <person name="Jaffe D.B."/>
            <person name="Alvarez P."/>
            <person name="Brockman W."/>
            <person name="Butler J."/>
            <person name="Chin C."/>
            <person name="Gnerre S."/>
            <person name="Grabherr M."/>
            <person name="Kleber M."/>
            <person name="Mauceli E."/>
            <person name="MacCallum I."/>
        </authorList>
    </citation>
    <scope>NUCLEOTIDE SEQUENCE [LARGE SCALE GENOMIC DNA]</scope>
    <source>
        <strain evidence="3">MSH-3 / Tucson 14011-0111.49</strain>
    </source>
</reference>
<feature type="compositionally biased region" description="Acidic residues" evidence="1">
    <location>
        <begin position="46"/>
        <end position="56"/>
    </location>
</feature>
<gene>
    <name evidence="2" type="primary">Dper\GL15746</name>
    <name evidence="2" type="ORF">Dper_GL15746</name>
</gene>
<keyword evidence="3" id="KW-1185">Reference proteome</keyword>
<protein>
    <submittedName>
        <fullName evidence="2">GL15746</fullName>
    </submittedName>
</protein>
<evidence type="ECO:0000313" key="3">
    <source>
        <dbReference type="Proteomes" id="UP000008744"/>
    </source>
</evidence>
<proteinExistence type="predicted"/>
<sequence length="74" mass="7995">MGQQRGNRGSGNTSLSSQKTQNNKLRNPNAQLQSINGIMRQAAGEQDPEPEPEPEPETTPSPTLSPESQRQVPA</sequence>